<dbReference type="PANTHER" id="PTHR13693">
    <property type="entry name" value="CLASS II AMINOTRANSFERASE/8-AMINO-7-OXONONANOATE SYNTHASE"/>
    <property type="match status" value="1"/>
</dbReference>
<name>A0A1H6EQ33_9ACTN</name>
<dbReference type="Gene3D" id="3.90.1150.10">
    <property type="entry name" value="Aspartate Aminotransferase, domain 1"/>
    <property type="match status" value="1"/>
</dbReference>
<dbReference type="PANTHER" id="PTHR13693:SF3">
    <property type="entry name" value="LD36009P"/>
    <property type="match status" value="1"/>
</dbReference>
<dbReference type="InterPro" id="IPR004839">
    <property type="entry name" value="Aminotransferase_I/II_large"/>
</dbReference>
<dbReference type="Pfam" id="PF00155">
    <property type="entry name" value="Aminotran_1_2"/>
    <property type="match status" value="1"/>
</dbReference>
<dbReference type="SUPFAM" id="SSF53383">
    <property type="entry name" value="PLP-dependent transferases"/>
    <property type="match status" value="1"/>
</dbReference>
<organism evidence="7 8">
    <name type="scientific">Nonomuraea solani</name>
    <dbReference type="NCBI Taxonomy" id="1144553"/>
    <lineage>
        <taxon>Bacteria</taxon>
        <taxon>Bacillati</taxon>
        <taxon>Actinomycetota</taxon>
        <taxon>Actinomycetes</taxon>
        <taxon>Streptosporangiales</taxon>
        <taxon>Streptosporangiaceae</taxon>
        <taxon>Nonomuraea</taxon>
    </lineage>
</organism>
<dbReference type="InterPro" id="IPR015424">
    <property type="entry name" value="PyrdxlP-dep_Trfase"/>
</dbReference>
<keyword evidence="8" id="KW-1185">Reference proteome</keyword>
<evidence type="ECO:0000313" key="7">
    <source>
        <dbReference type="EMBL" id="SEG99957.1"/>
    </source>
</evidence>
<dbReference type="EC" id="2.3.1.47" evidence="2"/>
<dbReference type="GO" id="GO:0008710">
    <property type="term" value="F:8-amino-7-oxononanoate synthase activity"/>
    <property type="evidence" value="ECO:0007669"/>
    <property type="project" value="UniProtKB-EC"/>
</dbReference>
<comment type="catalytic activity">
    <reaction evidence="4">
        <text>6-carboxyhexanoyl-[ACP] + L-alanine + H(+) = (8S)-8-amino-7-oxononanoate + holo-[ACP] + CO2</text>
        <dbReference type="Rhea" id="RHEA:42288"/>
        <dbReference type="Rhea" id="RHEA-COMP:9685"/>
        <dbReference type="Rhea" id="RHEA-COMP:9955"/>
        <dbReference type="ChEBI" id="CHEBI:15378"/>
        <dbReference type="ChEBI" id="CHEBI:16526"/>
        <dbReference type="ChEBI" id="CHEBI:57972"/>
        <dbReference type="ChEBI" id="CHEBI:64479"/>
        <dbReference type="ChEBI" id="CHEBI:78846"/>
        <dbReference type="ChEBI" id="CHEBI:149468"/>
        <dbReference type="EC" id="2.3.1.47"/>
    </reaction>
</comment>
<feature type="domain" description="Aminotransferase class I/classII large" evidence="6">
    <location>
        <begin position="78"/>
        <end position="413"/>
    </location>
</feature>
<accession>A0A1H6EQ33</accession>
<evidence type="ECO:0000256" key="4">
    <source>
        <dbReference type="ARBA" id="ARBA00047715"/>
    </source>
</evidence>
<sequence>MITVSHDPCQPQSESPEKLRTEPESECRTVTDAFSKCRLPQDEEAILSSSLYPYYLPVEERPGQGEVTIGGRRVLMAGSNDYLALSDDPRVKAAAADALLRLGAGNSGSRILNGTLALHQSLEEELAEFFGHEAAMVVTTGYQASLTLAPLFGPNDVLLADQHVHASLLDAAHAGQARLRRYRHNDMTHLARLLETVEPDQGAIVLTEGMFSVGGDLCDLPGVAKLAAPYGARIVVDTAHDAGLLGPDGRGAAEHHGLQSAVDVQTITFSKCFGTLGGAVAGPRHVIDFLRHRARAALFSASLPASCTAAARAALDIIRTEPERRQTVLAAAERLRSGLVALGFAIAPGGTPTVSFVVGDVVLCCRFWAELLEEGVLANVMLPPSVPGRKAHLRVSVTAAHTTAQVDRLLNAIATVAGRVGPIACQIV</sequence>
<evidence type="ECO:0000313" key="8">
    <source>
        <dbReference type="Proteomes" id="UP000236732"/>
    </source>
</evidence>
<proteinExistence type="predicted"/>
<evidence type="ECO:0000256" key="1">
    <source>
        <dbReference type="ARBA" id="ARBA00001933"/>
    </source>
</evidence>
<evidence type="ECO:0000259" key="6">
    <source>
        <dbReference type="Pfam" id="PF00155"/>
    </source>
</evidence>
<dbReference type="GO" id="GO:0030170">
    <property type="term" value="F:pyridoxal phosphate binding"/>
    <property type="evidence" value="ECO:0007669"/>
    <property type="project" value="InterPro"/>
</dbReference>
<dbReference type="AlphaFoldDB" id="A0A1H6EQ33"/>
<dbReference type="EMBL" id="FNVT01000014">
    <property type="protein sequence ID" value="SEG99957.1"/>
    <property type="molecule type" value="Genomic_DNA"/>
</dbReference>
<gene>
    <name evidence="7" type="ORF">SAMN05444920_114233</name>
</gene>
<evidence type="ECO:0000256" key="3">
    <source>
        <dbReference type="ARBA" id="ARBA00022679"/>
    </source>
</evidence>
<dbReference type="InterPro" id="IPR015421">
    <property type="entry name" value="PyrdxlP-dep_Trfase_major"/>
</dbReference>
<keyword evidence="3" id="KW-0808">Transferase</keyword>
<evidence type="ECO:0000256" key="2">
    <source>
        <dbReference type="ARBA" id="ARBA00013187"/>
    </source>
</evidence>
<reference evidence="7 8" key="1">
    <citation type="submission" date="2016-10" db="EMBL/GenBank/DDBJ databases">
        <authorList>
            <person name="de Groot N.N."/>
        </authorList>
    </citation>
    <scope>NUCLEOTIDE SEQUENCE [LARGE SCALE GENOMIC DNA]</scope>
    <source>
        <strain evidence="7 8">CGMCC 4.7037</strain>
    </source>
</reference>
<feature type="region of interest" description="Disordered" evidence="5">
    <location>
        <begin position="1"/>
        <end position="26"/>
    </location>
</feature>
<dbReference type="InterPro" id="IPR015422">
    <property type="entry name" value="PyrdxlP-dep_Trfase_small"/>
</dbReference>
<dbReference type="Proteomes" id="UP000236732">
    <property type="component" value="Unassembled WGS sequence"/>
</dbReference>
<dbReference type="Gene3D" id="3.40.640.10">
    <property type="entry name" value="Type I PLP-dependent aspartate aminotransferase-like (Major domain)"/>
    <property type="match status" value="1"/>
</dbReference>
<feature type="compositionally biased region" description="Basic and acidic residues" evidence="5">
    <location>
        <begin position="15"/>
        <end position="26"/>
    </location>
</feature>
<comment type="cofactor">
    <cofactor evidence="1">
        <name>pyridoxal 5'-phosphate</name>
        <dbReference type="ChEBI" id="CHEBI:597326"/>
    </cofactor>
</comment>
<dbReference type="InterPro" id="IPR050087">
    <property type="entry name" value="AON_synthase_class-II"/>
</dbReference>
<evidence type="ECO:0000256" key="5">
    <source>
        <dbReference type="SAM" id="MobiDB-lite"/>
    </source>
</evidence>
<protein>
    <recommendedName>
        <fullName evidence="2">8-amino-7-oxononanoate synthase</fullName>
        <ecNumber evidence="2">2.3.1.47</ecNumber>
    </recommendedName>
</protein>